<dbReference type="AlphaFoldDB" id="A0A0L6V9I4"/>
<protein>
    <submittedName>
        <fullName evidence="1">Uncharacterized protein</fullName>
    </submittedName>
</protein>
<evidence type="ECO:0000313" key="1">
    <source>
        <dbReference type="EMBL" id="KNZ57446.1"/>
    </source>
</evidence>
<organism evidence="1 2">
    <name type="scientific">Puccinia sorghi</name>
    <dbReference type="NCBI Taxonomy" id="27349"/>
    <lineage>
        <taxon>Eukaryota</taxon>
        <taxon>Fungi</taxon>
        <taxon>Dikarya</taxon>
        <taxon>Basidiomycota</taxon>
        <taxon>Pucciniomycotina</taxon>
        <taxon>Pucciniomycetes</taxon>
        <taxon>Pucciniales</taxon>
        <taxon>Pucciniaceae</taxon>
        <taxon>Puccinia</taxon>
    </lineage>
</organism>
<proteinExistence type="predicted"/>
<reference evidence="1 2" key="1">
    <citation type="submission" date="2015-08" db="EMBL/GenBank/DDBJ databases">
        <title>Next Generation Sequencing and Analysis of the Genome of Puccinia sorghi L Schw, the Causal Agent of Maize Common Rust.</title>
        <authorList>
            <person name="Rochi L."/>
            <person name="Burguener G."/>
            <person name="Darino M."/>
            <person name="Turjanski A."/>
            <person name="Kreff E."/>
            <person name="Dieguez M.J."/>
            <person name="Sacco F."/>
        </authorList>
    </citation>
    <scope>NUCLEOTIDE SEQUENCE [LARGE SCALE GENOMIC DNA]</scope>
    <source>
        <strain evidence="1 2">RO10H11247</strain>
    </source>
</reference>
<keyword evidence="2" id="KW-1185">Reference proteome</keyword>
<name>A0A0L6V9I4_9BASI</name>
<evidence type="ECO:0000313" key="2">
    <source>
        <dbReference type="Proteomes" id="UP000037035"/>
    </source>
</evidence>
<dbReference type="VEuPathDB" id="FungiDB:VP01_2156g1"/>
<dbReference type="Proteomes" id="UP000037035">
    <property type="component" value="Unassembled WGS sequence"/>
</dbReference>
<dbReference type="EMBL" id="LAVV01007010">
    <property type="protein sequence ID" value="KNZ57446.1"/>
    <property type="molecule type" value="Genomic_DNA"/>
</dbReference>
<dbReference type="OrthoDB" id="2497107at2759"/>
<accession>A0A0L6V9I4</accession>
<comment type="caution">
    <text evidence="1">The sequence shown here is derived from an EMBL/GenBank/DDBJ whole genome shotgun (WGS) entry which is preliminary data.</text>
</comment>
<gene>
    <name evidence="1" type="ORF">VP01_2156g1</name>
</gene>
<sequence>MAESFKAVLYPVADRTWSTLTTSRCHLTVVLMLITWIESATITACLLRLWSGPRKDQAFYRESSRFEFSDFYSDEEADDTYRLRPQRCKTAKSVAVTDAQDNVGLSSFSPELKILATNDNPPIASLPARSTRKRSLTNLFKVKPDTLSAYKIAELSSSTPVDISPQSFSTLKLDDLPGLIATTEKLAGHFQNDGFVNQREDTSVSTACPNINVYRQEEGSLSEIEGLHDRSPIFKNPEIPIVNQSRQTFHKAASASISRIPYLSQARTKLKNKTITRSISVGYQPCRKGITCEDENECFQKIWMHQENRIEAHQKMKPKLKLILEEEELHEMLEQFNTE</sequence>